<dbReference type="InterPro" id="IPR026988">
    <property type="entry name" value="YaaC-like"/>
</dbReference>
<gene>
    <name evidence="1" type="ORF">I1A49_47160</name>
</gene>
<dbReference type="Proteomes" id="UP000663421">
    <property type="component" value="Chromosome"/>
</dbReference>
<evidence type="ECO:0000313" key="2">
    <source>
        <dbReference type="Proteomes" id="UP000663421"/>
    </source>
</evidence>
<dbReference type="Pfam" id="PF14175">
    <property type="entry name" value="YaaC"/>
    <property type="match status" value="1"/>
</dbReference>
<dbReference type="EMBL" id="CP065050">
    <property type="protein sequence ID" value="QPI61463.1"/>
    <property type="molecule type" value="Genomic_DNA"/>
</dbReference>
<evidence type="ECO:0008006" key="3">
    <source>
        <dbReference type="Google" id="ProtNLM"/>
    </source>
</evidence>
<name>A0ABX6WK41_STRMQ</name>
<reference evidence="1 2" key="1">
    <citation type="submission" date="2020-11" db="EMBL/GenBank/DDBJ databases">
        <title>Complete genome sequence unveiled secondary metabolic potentials in Streptomyces solisilvae HNM0141.</title>
        <authorList>
            <person name="Huang X."/>
        </authorList>
    </citation>
    <scope>NUCLEOTIDE SEQUENCE [LARGE SCALE GENOMIC DNA]</scope>
    <source>
        <strain evidence="1 2">HNM0141</strain>
    </source>
</reference>
<accession>A0ABX6WK41</accession>
<proteinExistence type="predicted"/>
<keyword evidence="2" id="KW-1185">Reference proteome</keyword>
<sequence>MDIHVDADEAWERLRASRWNPPGRAGSGSRRKTYAAALEQTEQMFRAAAVVGPATRPLQVFYGLSQAGRAIAAAAVTLKSEGWRLVTHGIKTTGFDRPFPDIQIRTDPPGTQGSFVRVSEVLDSPVWERDPVRLEDVWDLLPSNLRYPLTTRDRLTPMYVDEVSVGTHEHTLLSVDVCNIPDRVMDAGTREALSDFLTSYPAAAQYESYVSTHALSLGLEAPPEYRRYDHGGGELTINWRMPHGAGTRLDGLATGAERLAHLRAMTRGYAGDRYFLPVLPSMKRELHPLMAWWAVLYALSMLARYQPAAWGTLISVDNSQHAVPIERLLERAINHLPVLIADTITEVST</sequence>
<evidence type="ECO:0000313" key="1">
    <source>
        <dbReference type="EMBL" id="QPI61463.1"/>
    </source>
</evidence>
<protein>
    <recommendedName>
        <fullName evidence="3">YaaC-like Protein</fullName>
    </recommendedName>
</protein>
<organism evidence="1 2">
    <name type="scientific">Streptomyces malaysiensis</name>
    <dbReference type="NCBI Taxonomy" id="92644"/>
    <lineage>
        <taxon>Bacteria</taxon>
        <taxon>Bacillati</taxon>
        <taxon>Actinomycetota</taxon>
        <taxon>Actinomycetes</taxon>
        <taxon>Kitasatosporales</taxon>
        <taxon>Streptomycetaceae</taxon>
        <taxon>Streptomyces</taxon>
        <taxon>Streptomyces violaceusniger group</taxon>
    </lineage>
</organism>